<dbReference type="InterPro" id="IPR043137">
    <property type="entry name" value="GGT_ssub_C"/>
</dbReference>
<dbReference type="PRINTS" id="PR01210">
    <property type="entry name" value="GGTRANSPTASE"/>
</dbReference>
<comment type="caution">
    <text evidence="1">The sequence shown here is derived from an EMBL/GenBank/DDBJ whole genome shotgun (WGS) entry which is preliminary data.</text>
</comment>
<protein>
    <recommendedName>
        <fullName evidence="3">Gamma-glutamyltranspeptidase</fullName>
    </recommendedName>
</protein>
<sequence>MRAKSNIRQNTLPSSLPKGLLDLPFNSRRSPVYGTHAMVASTQTLATQAGYEILKKGGNAADAAIAVASCLSVLEPASTGIGGDCFCLYYDAKSKTVSGLNGSGRSPAHSTLERVKADVGEATAIPPHSGHAITVPGAAAGWFDTVENFGSGKVTMKEILEAAIIAAEDGFAVSTVSAKLWSQSADKLKIASPNHAELLIDGEAPREGELFQNPGLAETFRAIALQGRDGFYKGKIAQEIVDIVQHVGGLMTLEDLANHKSQIVEPISLDYEGVTIHECPANGQGITALMALGILEALQERQVIPPLSELEHNSAEYLHALIEALRIAFIDTRWFITDPDVVDVPSEHLLSKKYLRERSELFTPSKAAVDLKHGSPEHSSDTVYLSVVDEEGNGCSFIISTYEGFGGVIPKGSGFTLQNRGCNFNLEADHPNCYAPSKRPYHTIIPAMATVDDELYLCYGVMGGFMQPQGHVQVLLNLLHYDHNPQHALDAPRICVGPDNGVIYIEDGITEDVVNKLRKLGHNIELLKGHNRAMFGRGQVIETYQDPRTSRRVLVAGSDPRGDGYAAGW</sequence>
<dbReference type="PANTHER" id="PTHR43881">
    <property type="entry name" value="GAMMA-GLUTAMYLTRANSPEPTIDASE (AFU_ORTHOLOGUE AFUA_4G13580)"/>
    <property type="match status" value="1"/>
</dbReference>
<gene>
    <name evidence="1" type="ORF">K7432_002101</name>
</gene>
<organism evidence="1 2">
    <name type="scientific">Basidiobolus ranarum</name>
    <dbReference type="NCBI Taxonomy" id="34480"/>
    <lineage>
        <taxon>Eukaryota</taxon>
        <taxon>Fungi</taxon>
        <taxon>Fungi incertae sedis</taxon>
        <taxon>Zoopagomycota</taxon>
        <taxon>Entomophthoromycotina</taxon>
        <taxon>Basidiobolomycetes</taxon>
        <taxon>Basidiobolales</taxon>
        <taxon>Basidiobolaceae</taxon>
        <taxon>Basidiobolus</taxon>
    </lineage>
</organism>
<dbReference type="InterPro" id="IPR043138">
    <property type="entry name" value="GGT_lsub"/>
</dbReference>
<name>A0ABR2W8K4_9FUNG</name>
<evidence type="ECO:0000313" key="2">
    <source>
        <dbReference type="Proteomes" id="UP001479436"/>
    </source>
</evidence>
<evidence type="ECO:0000313" key="1">
    <source>
        <dbReference type="EMBL" id="KAK9723252.1"/>
    </source>
</evidence>
<proteinExistence type="predicted"/>
<keyword evidence="2" id="KW-1185">Reference proteome</keyword>
<accession>A0ABR2W8K4</accession>
<dbReference type="Gene3D" id="1.10.246.130">
    <property type="match status" value="1"/>
</dbReference>
<dbReference type="Pfam" id="PF01019">
    <property type="entry name" value="G_glu_transpept"/>
    <property type="match status" value="1"/>
</dbReference>
<dbReference type="Proteomes" id="UP001479436">
    <property type="component" value="Unassembled WGS sequence"/>
</dbReference>
<evidence type="ECO:0008006" key="3">
    <source>
        <dbReference type="Google" id="ProtNLM"/>
    </source>
</evidence>
<dbReference type="InterPro" id="IPR029055">
    <property type="entry name" value="Ntn_hydrolases_N"/>
</dbReference>
<dbReference type="InterPro" id="IPR052896">
    <property type="entry name" value="GGT-like_enzyme"/>
</dbReference>
<dbReference type="EMBL" id="JASJQH010006929">
    <property type="protein sequence ID" value="KAK9723252.1"/>
    <property type="molecule type" value="Genomic_DNA"/>
</dbReference>
<reference evidence="1 2" key="1">
    <citation type="submission" date="2023-04" db="EMBL/GenBank/DDBJ databases">
        <title>Genome of Basidiobolus ranarum AG-B5.</title>
        <authorList>
            <person name="Stajich J.E."/>
            <person name="Carter-House D."/>
            <person name="Gryganskyi A."/>
        </authorList>
    </citation>
    <scope>NUCLEOTIDE SEQUENCE [LARGE SCALE GENOMIC DNA]</scope>
    <source>
        <strain evidence="1 2">AG-B5</strain>
    </source>
</reference>
<dbReference type="SUPFAM" id="SSF56235">
    <property type="entry name" value="N-terminal nucleophile aminohydrolases (Ntn hydrolases)"/>
    <property type="match status" value="1"/>
</dbReference>
<dbReference type="Gene3D" id="3.60.20.40">
    <property type="match status" value="1"/>
</dbReference>
<dbReference type="PANTHER" id="PTHR43881:SF1">
    <property type="entry name" value="GAMMA-GLUTAMYLTRANSPEPTIDASE (AFU_ORTHOLOGUE AFUA_4G13580)"/>
    <property type="match status" value="1"/>
</dbReference>